<comment type="similarity">
    <text evidence="2">Belongs to the phosphatase 2A regulatory subunit A family.</text>
</comment>
<proteinExistence type="inferred from homology"/>
<feature type="domain" description="Phosphatase PP2A regulatory subunit A/Splicing factor 3B subunit 1-like HEAT repeat" evidence="4">
    <location>
        <begin position="2"/>
        <end position="54"/>
    </location>
</feature>
<dbReference type="PANTHER" id="PTHR10648">
    <property type="entry name" value="SERINE/THREONINE-PROTEIN PHOSPHATASE PP2A 65 KDA REGULATORY SUBUNIT"/>
    <property type="match status" value="1"/>
</dbReference>
<dbReference type="Gene3D" id="1.25.10.10">
    <property type="entry name" value="Leucine-rich Repeat Variant"/>
    <property type="match status" value="1"/>
</dbReference>
<organism evidence="5 6">
    <name type="scientific">Panagrolaimus superbus</name>
    <dbReference type="NCBI Taxonomy" id="310955"/>
    <lineage>
        <taxon>Eukaryota</taxon>
        <taxon>Metazoa</taxon>
        <taxon>Ecdysozoa</taxon>
        <taxon>Nematoda</taxon>
        <taxon>Chromadorea</taxon>
        <taxon>Rhabditida</taxon>
        <taxon>Tylenchina</taxon>
        <taxon>Panagrolaimomorpha</taxon>
        <taxon>Panagrolaimoidea</taxon>
        <taxon>Panagrolaimidae</taxon>
        <taxon>Panagrolaimus</taxon>
    </lineage>
</organism>
<dbReference type="InterPro" id="IPR051023">
    <property type="entry name" value="PP2A_Regulatory_Subunit_A"/>
</dbReference>
<feature type="repeat" description="HEAT" evidence="3">
    <location>
        <begin position="178"/>
        <end position="216"/>
    </location>
</feature>
<dbReference type="InterPro" id="IPR016024">
    <property type="entry name" value="ARM-type_fold"/>
</dbReference>
<evidence type="ECO:0000256" key="3">
    <source>
        <dbReference type="PROSITE-ProRule" id="PRU00103"/>
    </source>
</evidence>
<protein>
    <recommendedName>
        <fullName evidence="4">Phosphatase PP2A regulatory subunit A/Splicing factor 3B subunit 1-like HEAT repeat domain-containing protein</fullName>
    </recommendedName>
</protein>
<dbReference type="SUPFAM" id="SSF48371">
    <property type="entry name" value="ARM repeat"/>
    <property type="match status" value="1"/>
</dbReference>
<dbReference type="GO" id="GO:0019888">
    <property type="term" value="F:protein phosphatase regulator activity"/>
    <property type="evidence" value="ECO:0007669"/>
    <property type="project" value="TreeGrafter"/>
</dbReference>
<dbReference type="InterPro" id="IPR011989">
    <property type="entry name" value="ARM-like"/>
</dbReference>
<keyword evidence="5" id="KW-1185">Reference proteome</keyword>
<reference evidence="6" key="1">
    <citation type="submission" date="2022-11" db="UniProtKB">
        <authorList>
            <consortium name="WormBaseParasite"/>
        </authorList>
    </citation>
    <scope>IDENTIFICATION</scope>
</reference>
<evidence type="ECO:0000313" key="5">
    <source>
        <dbReference type="Proteomes" id="UP000887577"/>
    </source>
</evidence>
<dbReference type="InterPro" id="IPR000357">
    <property type="entry name" value="HEAT"/>
</dbReference>
<dbReference type="Pfam" id="PF02985">
    <property type="entry name" value="HEAT"/>
    <property type="match status" value="2"/>
</dbReference>
<dbReference type="AlphaFoldDB" id="A0A914XWH8"/>
<dbReference type="GO" id="GO:0005829">
    <property type="term" value="C:cytosol"/>
    <property type="evidence" value="ECO:0007669"/>
    <property type="project" value="TreeGrafter"/>
</dbReference>
<dbReference type="GO" id="GO:0000159">
    <property type="term" value="C:protein phosphatase type 2A complex"/>
    <property type="evidence" value="ECO:0007669"/>
    <property type="project" value="TreeGrafter"/>
</dbReference>
<evidence type="ECO:0000259" key="4">
    <source>
        <dbReference type="Pfam" id="PF22646"/>
    </source>
</evidence>
<feature type="repeat" description="HEAT" evidence="3">
    <location>
        <begin position="217"/>
        <end position="255"/>
    </location>
</feature>
<evidence type="ECO:0000313" key="6">
    <source>
        <dbReference type="WBParaSite" id="PSU_v2.g11319.t1"/>
    </source>
</evidence>
<dbReference type="Pfam" id="PF22646">
    <property type="entry name" value="PPP2R1A-like_HEAT"/>
    <property type="match status" value="1"/>
</dbReference>
<feature type="repeat" description="HEAT" evidence="3">
    <location>
        <begin position="23"/>
        <end position="61"/>
    </location>
</feature>
<accession>A0A914XWH8</accession>
<dbReference type="PANTHER" id="PTHR10648:SF4">
    <property type="entry name" value="PROTEIN PHOSPHATASE 2 (FORMERLY 2A), REGULATORY SUBUNIT A, BETA ISOFORM-RELATED"/>
    <property type="match status" value="1"/>
</dbReference>
<dbReference type="InterPro" id="IPR021133">
    <property type="entry name" value="HEAT_type_2"/>
</dbReference>
<dbReference type="PROSITE" id="PS50077">
    <property type="entry name" value="HEAT_REPEAT"/>
    <property type="match status" value="4"/>
</dbReference>
<dbReference type="WBParaSite" id="PSU_v2.g11319.t1">
    <property type="protein sequence ID" value="PSU_v2.g11319.t1"/>
    <property type="gene ID" value="PSU_v2.g11319"/>
</dbReference>
<dbReference type="Proteomes" id="UP000887577">
    <property type="component" value="Unplaced"/>
</dbReference>
<keyword evidence="1" id="KW-0677">Repeat</keyword>
<name>A0A914XWH8_9BILA</name>
<feature type="repeat" description="HEAT" evidence="3">
    <location>
        <begin position="61"/>
        <end position="99"/>
    </location>
</feature>
<evidence type="ECO:0000256" key="2">
    <source>
        <dbReference type="ARBA" id="ARBA00038332"/>
    </source>
</evidence>
<sequence>MKLQGFCSGLPTQNRAKVFIEQILPVVKPLASDANQHVKVSLASVVMELAPLLGEQTEEHLLPIFLTMLRDDTPEVRLNIISSLDKVSKVIGQNELTTSLLSKIVPSNEDILRVRSALVEYILPLHAERHHQQFFEEKLLKLCMTWLTDPASAICEAATNILKQLYDKFGAEWTVQHIIPKVTELSKDANCLHRMTCLFSVEALAQLLDKDGVKEHLLPIIKKLAEDPIPDVRINVAEAIIEVGKALDPGLLQSEIKPIIQKLSEDDEIDVKVFAQKAKETLSL</sequence>
<dbReference type="InterPro" id="IPR054573">
    <property type="entry name" value="PP2A/SF3B1-like_HEAT"/>
</dbReference>
<dbReference type="GO" id="GO:0005634">
    <property type="term" value="C:nucleus"/>
    <property type="evidence" value="ECO:0007669"/>
    <property type="project" value="TreeGrafter"/>
</dbReference>
<evidence type="ECO:0000256" key="1">
    <source>
        <dbReference type="ARBA" id="ARBA00022737"/>
    </source>
</evidence>